<dbReference type="InterPro" id="IPR003388">
    <property type="entry name" value="Reticulon"/>
</dbReference>
<proteinExistence type="predicted"/>
<feature type="region of interest" description="Disordered" evidence="6">
    <location>
        <begin position="1"/>
        <end position="30"/>
    </location>
</feature>
<evidence type="ECO:0000256" key="5">
    <source>
        <dbReference type="ARBA" id="ARBA00023136"/>
    </source>
</evidence>
<organism evidence="8 9">
    <name type="scientific">Fusarium fujikuroi</name>
    <name type="common">Bakanae and foot rot disease fungus</name>
    <name type="synonym">Gibberella fujikuroi</name>
    <dbReference type="NCBI Taxonomy" id="5127"/>
    <lineage>
        <taxon>Eukaryota</taxon>
        <taxon>Fungi</taxon>
        <taxon>Dikarya</taxon>
        <taxon>Ascomycota</taxon>
        <taxon>Pezizomycotina</taxon>
        <taxon>Sordariomycetes</taxon>
        <taxon>Hypocreomycetidae</taxon>
        <taxon>Hypocreales</taxon>
        <taxon>Nectriaceae</taxon>
        <taxon>Fusarium</taxon>
        <taxon>Fusarium fujikuroi species complex</taxon>
    </lineage>
</organism>
<dbReference type="EMBL" id="CABFJX010000377">
    <property type="protein sequence ID" value="VTT75203.1"/>
    <property type="molecule type" value="Genomic_DNA"/>
</dbReference>
<keyword evidence="4 7" id="KW-1133">Transmembrane helix</keyword>
<keyword evidence="2 7" id="KW-0812">Transmembrane</keyword>
<dbReference type="Pfam" id="PF02453">
    <property type="entry name" value="Reticulon"/>
    <property type="match status" value="1"/>
</dbReference>
<evidence type="ECO:0000256" key="7">
    <source>
        <dbReference type="SAM" id="Phobius"/>
    </source>
</evidence>
<dbReference type="Proteomes" id="UP000760494">
    <property type="component" value="Unassembled WGS sequence"/>
</dbReference>
<keyword evidence="3" id="KW-0256">Endoplasmic reticulum</keyword>
<feature type="compositionally biased region" description="Low complexity" evidence="6">
    <location>
        <begin position="493"/>
        <end position="503"/>
    </location>
</feature>
<feature type="compositionally biased region" description="Polar residues" evidence="6">
    <location>
        <begin position="504"/>
        <end position="514"/>
    </location>
</feature>
<protein>
    <submittedName>
        <fullName evidence="8">Uncharacterized protein</fullName>
    </submittedName>
</protein>
<comment type="caution">
    <text evidence="8">The sequence shown here is derived from an EMBL/GenBank/DDBJ whole genome shotgun (WGS) entry which is preliminary data.</text>
</comment>
<evidence type="ECO:0000256" key="2">
    <source>
        <dbReference type="ARBA" id="ARBA00022692"/>
    </source>
</evidence>
<feature type="compositionally biased region" description="Polar residues" evidence="6">
    <location>
        <begin position="277"/>
        <end position="292"/>
    </location>
</feature>
<accession>A0A5Q3GF29</accession>
<feature type="transmembrane region" description="Helical" evidence="7">
    <location>
        <begin position="178"/>
        <end position="204"/>
    </location>
</feature>
<feature type="region of interest" description="Disordered" evidence="6">
    <location>
        <begin position="264"/>
        <end position="532"/>
    </location>
</feature>
<feature type="region of interest" description="Disordered" evidence="6">
    <location>
        <begin position="574"/>
        <end position="595"/>
    </location>
</feature>
<evidence type="ECO:0000256" key="4">
    <source>
        <dbReference type="ARBA" id="ARBA00022989"/>
    </source>
</evidence>
<dbReference type="AlphaFoldDB" id="A0A5Q3GF29"/>
<name>A0A5Q3GF29_FUSFU</name>
<gene>
    <name evidence="8" type="ORF">C2S_9822</name>
</gene>
<evidence type="ECO:0000256" key="1">
    <source>
        <dbReference type="ARBA" id="ARBA00004477"/>
    </source>
</evidence>
<feature type="compositionally biased region" description="Polar residues" evidence="6">
    <location>
        <begin position="356"/>
        <end position="374"/>
    </location>
</feature>
<evidence type="ECO:0000313" key="8">
    <source>
        <dbReference type="EMBL" id="VTT75203.1"/>
    </source>
</evidence>
<feature type="compositionally biased region" description="Polar residues" evidence="6">
    <location>
        <begin position="382"/>
        <end position="427"/>
    </location>
</feature>
<dbReference type="GO" id="GO:0005789">
    <property type="term" value="C:endoplasmic reticulum membrane"/>
    <property type="evidence" value="ECO:0007669"/>
    <property type="project" value="UniProtKB-SubCell"/>
</dbReference>
<feature type="compositionally biased region" description="Polar residues" evidence="6">
    <location>
        <begin position="434"/>
        <end position="467"/>
    </location>
</feature>
<feature type="transmembrane region" description="Helical" evidence="7">
    <location>
        <begin position="69"/>
        <end position="87"/>
    </location>
</feature>
<feature type="compositionally biased region" description="Basic and acidic residues" evidence="6">
    <location>
        <begin position="298"/>
        <end position="309"/>
    </location>
</feature>
<evidence type="ECO:0000256" key="3">
    <source>
        <dbReference type="ARBA" id="ARBA00022824"/>
    </source>
</evidence>
<comment type="subcellular location">
    <subcellularLocation>
        <location evidence="1">Endoplasmic reticulum membrane</location>
        <topology evidence="1">Multi-pass membrane protein</topology>
    </subcellularLocation>
</comment>
<keyword evidence="5 7" id="KW-0472">Membrane</keyword>
<evidence type="ECO:0000313" key="9">
    <source>
        <dbReference type="Proteomes" id="UP000760494"/>
    </source>
</evidence>
<reference evidence="8" key="1">
    <citation type="submission" date="2019-05" db="EMBL/GenBank/DDBJ databases">
        <authorList>
            <person name="Piombo E."/>
        </authorList>
    </citation>
    <scope>NUCLEOTIDE SEQUENCE</scope>
    <source>
        <strain evidence="8">C2S</strain>
    </source>
</reference>
<feature type="compositionally biased region" description="Low complexity" evidence="6">
    <location>
        <begin position="338"/>
        <end position="355"/>
    </location>
</feature>
<evidence type="ECO:0000256" key="6">
    <source>
        <dbReference type="SAM" id="MobiDB-lite"/>
    </source>
</evidence>
<sequence length="595" mass="64380">MSGLRDNFQPVLAEDAPRSQNNVERRDSGPLKDIIGKRMPVIEQKSHVSDFRATAQQDSLYKYISWEDPARTIVSYFAALGFMLAVHNMHLTQLVLKTMAIGLGVMSMAEFAGRSFGPNNFVSRMRPRQYKTVPESTLNATLRDIHDFIQYAVVQAQKIMFAEDLEKTFGAFVATGSLYFLIQFMTPFGIAILGLTTIYIIPLVTSPRGRGIARDGMARAQEISNAAVDQASSIAQDPKGTVASISSMAQDTAGNLRQRAVNMVPGSKQTENRDDVTSTVPHSSSGPTQARDISSKFPQDDSKSSEQSKHLASMGSRGTSGSFDRSPIKTAHVDPNQSKDFSQSSFDSSSSQSKDNPSTFSHGTTDDFPSNTQPALGKSKDNTPSFSHGATGSLPSYGQATFSKPQDPTPSYMSSKAKEATSTYSSSRTDDKTSSFGSSMNKDMSSSFPHGTTDDFSPSSKISSNFPPSKDQGMPEYAQHRKSLNYSKFPHVSSDNSGTQSSSNKPSGSTTLFGNQAPAGKKPSIDETNYSLQNKRDMTSDYQHFVPREAPNRGMLSSQADTSMGKMPLGELVDEKEQAGDKAPPISGGGLNAMK</sequence>